<dbReference type="InterPro" id="IPR006439">
    <property type="entry name" value="HAD-SF_hydro_IA"/>
</dbReference>
<dbReference type="InterPro" id="IPR036412">
    <property type="entry name" value="HAD-like_sf"/>
</dbReference>
<dbReference type="PRINTS" id="PR00413">
    <property type="entry name" value="HADHALOGNASE"/>
</dbReference>
<gene>
    <name evidence="1" type="ORF">FOF52_10520</name>
</gene>
<name>A0ABY4L735_THEAE</name>
<dbReference type="Gene3D" id="1.10.150.240">
    <property type="entry name" value="Putative phosphatase, domain 2"/>
    <property type="match status" value="1"/>
</dbReference>
<evidence type="ECO:0000313" key="1">
    <source>
        <dbReference type="EMBL" id="UPT23456.1"/>
    </source>
</evidence>
<evidence type="ECO:0000313" key="2">
    <source>
        <dbReference type="Proteomes" id="UP000832041"/>
    </source>
</evidence>
<sequence length="196" mass="21671">MVLDYGEVLSVPPPPAVRARLEELSAVAAEKFWDAYWQERRAYDSGLDSREYWDRVGARLGVSWEPAVRQELWATDVGGWLLPDPEAAALVARLAAGPTRLALLSNAPHDLAGALRRAPLLRGFDSLFFSCEIGLCKPDPAVYEHVLRELGVEPGETLFVDDREENVRAAAELGIRVHHHTGVAELAGLLQQLLRD</sequence>
<protein>
    <submittedName>
        <fullName evidence="1">HAD family phosphatase</fullName>
    </submittedName>
</protein>
<dbReference type="Pfam" id="PF00702">
    <property type="entry name" value="Hydrolase"/>
    <property type="match status" value="1"/>
</dbReference>
<dbReference type="PANTHER" id="PTHR43611:SF3">
    <property type="entry name" value="FLAVIN MONONUCLEOTIDE HYDROLASE 1, CHLOROPLATIC"/>
    <property type="match status" value="1"/>
</dbReference>
<proteinExistence type="predicted"/>
<dbReference type="Gene3D" id="3.40.50.1000">
    <property type="entry name" value="HAD superfamily/HAD-like"/>
    <property type="match status" value="1"/>
</dbReference>
<keyword evidence="2" id="KW-1185">Reference proteome</keyword>
<dbReference type="EMBL" id="CP051627">
    <property type="protein sequence ID" value="UPT23456.1"/>
    <property type="molecule type" value="Genomic_DNA"/>
</dbReference>
<dbReference type="SUPFAM" id="SSF56784">
    <property type="entry name" value="HAD-like"/>
    <property type="match status" value="1"/>
</dbReference>
<dbReference type="InterPro" id="IPR023214">
    <property type="entry name" value="HAD_sf"/>
</dbReference>
<dbReference type="InterPro" id="IPR023198">
    <property type="entry name" value="PGP-like_dom2"/>
</dbReference>
<reference evidence="1 2" key="1">
    <citation type="submission" date="2020-04" db="EMBL/GenBank/DDBJ databases">
        <title>Thermobifida alba genome sequencing and assembly.</title>
        <authorList>
            <person name="Luzics S."/>
            <person name="Horvath B."/>
            <person name="Nagy I."/>
            <person name="Toth A."/>
            <person name="Nagy I."/>
            <person name="Kukolya J."/>
        </authorList>
    </citation>
    <scope>NUCLEOTIDE SEQUENCE [LARGE SCALE GENOMIC DNA]</scope>
    <source>
        <strain evidence="1 2">DSM 43795</strain>
    </source>
</reference>
<organism evidence="1 2">
    <name type="scientific">Thermobifida alba</name>
    <name type="common">Thermomonospora alba</name>
    <dbReference type="NCBI Taxonomy" id="53522"/>
    <lineage>
        <taxon>Bacteria</taxon>
        <taxon>Bacillati</taxon>
        <taxon>Actinomycetota</taxon>
        <taxon>Actinomycetes</taxon>
        <taxon>Streptosporangiales</taxon>
        <taxon>Nocardiopsidaceae</taxon>
        <taxon>Thermobifida</taxon>
    </lineage>
</organism>
<dbReference type="NCBIfam" id="TIGR01509">
    <property type="entry name" value="HAD-SF-IA-v3"/>
    <property type="match status" value="1"/>
</dbReference>
<dbReference type="CDD" id="cd02603">
    <property type="entry name" value="HAD_sEH-N_like"/>
    <property type="match status" value="1"/>
</dbReference>
<dbReference type="PANTHER" id="PTHR43611">
    <property type="entry name" value="ALPHA-D-GLUCOSE 1-PHOSPHATE PHOSPHATASE"/>
    <property type="match status" value="1"/>
</dbReference>
<dbReference type="Proteomes" id="UP000832041">
    <property type="component" value="Chromosome"/>
</dbReference>
<accession>A0ABY4L735</accession>